<keyword evidence="1" id="KW-0472">Membrane</keyword>
<comment type="subunit">
    <text evidence="1">Homodimer.</text>
</comment>
<comment type="catalytic activity">
    <reaction evidence="1">
        <text>a 3-(acyloxy)acyl derivative of bacterial toxin + H2O = a 3-hydroxyacyl derivative of bacterial toxin + a fatty acid + H(+)</text>
        <dbReference type="Rhea" id="RHEA:12032"/>
        <dbReference type="ChEBI" id="CHEBI:15377"/>
        <dbReference type="ChEBI" id="CHEBI:15378"/>
        <dbReference type="ChEBI" id="CHEBI:28868"/>
        <dbReference type="ChEBI" id="CHEBI:136853"/>
        <dbReference type="ChEBI" id="CHEBI:140675"/>
        <dbReference type="EC" id="3.1.1.77"/>
    </reaction>
</comment>
<comment type="subcellular location">
    <subcellularLocation>
        <location evidence="1">Cell outer membrane</location>
        <topology evidence="1">Multi-pass membrane protein</topology>
    </subcellularLocation>
</comment>
<sequence length="188" mass="21056">MQKKKCAWLNRFLQCAALAASACAPAGAHADRFGVQIAGGYSDRQIWKADLGVVWDPEWQWWEIGGYHFTMVGEGHVSYWHPTLDQTVNPAIWEVGITPMFRFIKSSGNFRPFIEAGVGVRVLSHTRITPFFAMGTAFEFADVVGIGAVFGSRQNYQAGFRFQHVSNAGIKEPNPGINFSQLYLQYNF</sequence>
<dbReference type="InterPro" id="IPR011250">
    <property type="entry name" value="OMP/PagP_B-barrel"/>
</dbReference>
<evidence type="ECO:0000313" key="4">
    <source>
        <dbReference type="EMBL" id="SAL21688.1"/>
    </source>
</evidence>
<evidence type="ECO:0000256" key="1">
    <source>
        <dbReference type="PIRNR" id="PIRNR029681"/>
    </source>
</evidence>
<keyword evidence="1" id="KW-0998">Cell outer membrane</keyword>
<evidence type="ECO:0000313" key="5">
    <source>
        <dbReference type="Proteomes" id="UP000054717"/>
    </source>
</evidence>
<feature type="chain" id="PRO_5011119729" description="Lipid A deacylase" evidence="3">
    <location>
        <begin position="31"/>
        <end position="188"/>
    </location>
</feature>
<evidence type="ECO:0000256" key="2">
    <source>
        <dbReference type="PIRSR" id="PIRSR029681-2"/>
    </source>
</evidence>
<accession>A0A158FP99</accession>
<comment type="similarity">
    <text evidence="1">Belongs to the PagL family.</text>
</comment>
<evidence type="ECO:0000256" key="3">
    <source>
        <dbReference type="SAM" id="SignalP"/>
    </source>
</evidence>
<comment type="function">
    <text evidence="1">Has lipid A 3-O-deacylase activity. Hydrolyzes the ester bond at the 3 position of lipid A, a bioactive component of lipopolysaccharide (LPS), thereby releasing the primary fatty acyl moiety.</text>
</comment>
<dbReference type="InterPro" id="IPR018550">
    <property type="entry name" value="Lipid-A_deacylase-rel"/>
</dbReference>
<gene>
    <name evidence="4" type="ORF">AWB66_01145</name>
</gene>
<dbReference type="RefSeq" id="WP_087629422.1">
    <property type="nucleotide sequence ID" value="NZ_FCNZ02000003.1"/>
</dbReference>
<dbReference type="Pfam" id="PF09411">
    <property type="entry name" value="PagL"/>
    <property type="match status" value="1"/>
</dbReference>
<dbReference type="Gene3D" id="2.40.160.20">
    <property type="match status" value="1"/>
</dbReference>
<dbReference type="SUPFAM" id="SSF56925">
    <property type="entry name" value="OMPA-like"/>
    <property type="match status" value="1"/>
</dbReference>
<keyword evidence="3" id="KW-0732">Signal</keyword>
<dbReference type="AlphaFoldDB" id="A0A158FP99"/>
<keyword evidence="5" id="KW-1185">Reference proteome</keyword>
<dbReference type="PIRSF" id="PIRSF029681">
    <property type="entry name" value="PagL"/>
    <property type="match status" value="1"/>
</dbReference>
<organism evidence="4 5">
    <name type="scientific">Caballeronia telluris</name>
    <dbReference type="NCBI Taxonomy" id="326475"/>
    <lineage>
        <taxon>Bacteria</taxon>
        <taxon>Pseudomonadati</taxon>
        <taxon>Pseudomonadota</taxon>
        <taxon>Betaproteobacteria</taxon>
        <taxon>Burkholderiales</taxon>
        <taxon>Burkholderiaceae</taxon>
        <taxon>Caballeronia</taxon>
    </lineage>
</organism>
<dbReference type="STRING" id="326475.AWB66_01145"/>
<feature type="signal peptide" evidence="3">
    <location>
        <begin position="1"/>
        <end position="30"/>
    </location>
</feature>
<dbReference type="GO" id="GO:0050528">
    <property type="term" value="F:acyloxyacyl hydrolase activity"/>
    <property type="evidence" value="ECO:0007669"/>
    <property type="project" value="UniProtKB-EC"/>
</dbReference>
<keyword evidence="1" id="KW-0378">Hydrolase</keyword>
<comment type="caution">
    <text evidence="4">The sequence shown here is derived from an EMBL/GenBank/DDBJ whole genome shotgun (WGS) entry which is preliminary data.</text>
</comment>
<protein>
    <recommendedName>
        <fullName evidence="1">Lipid A deacylase</fullName>
        <ecNumber evidence="1">3.1.1.77</ecNumber>
    </recommendedName>
    <alternativeName>
        <fullName evidence="1">LPS 3-O-deacylase</fullName>
    </alternativeName>
    <alternativeName>
        <fullName evidence="1">Outer membrane enzyme</fullName>
    </alternativeName>
</protein>
<reference evidence="4" key="1">
    <citation type="submission" date="2016-01" db="EMBL/GenBank/DDBJ databases">
        <authorList>
            <person name="Peeters Charlotte."/>
        </authorList>
    </citation>
    <scope>NUCLEOTIDE SEQUENCE</scope>
    <source>
        <strain evidence="4">LMG 22936</strain>
    </source>
</reference>
<dbReference type="PROSITE" id="PS51257">
    <property type="entry name" value="PROKAR_LIPOPROTEIN"/>
    <property type="match status" value="1"/>
</dbReference>
<name>A0A158FP99_9BURK</name>
<dbReference type="Proteomes" id="UP000054717">
    <property type="component" value="Unassembled WGS sequence"/>
</dbReference>
<proteinExistence type="inferred from homology"/>
<dbReference type="EMBL" id="FCNZ02000003">
    <property type="protein sequence ID" value="SAL21688.1"/>
    <property type="molecule type" value="Genomic_DNA"/>
</dbReference>
<dbReference type="GO" id="GO:0009279">
    <property type="term" value="C:cell outer membrane"/>
    <property type="evidence" value="ECO:0007669"/>
    <property type="project" value="UniProtKB-SubCell"/>
</dbReference>
<feature type="site" description="Critical for activity" evidence="2">
    <location>
        <position position="167"/>
    </location>
</feature>
<dbReference type="EC" id="3.1.1.77" evidence="1"/>